<keyword evidence="1" id="KW-0472">Membrane</keyword>
<comment type="caution">
    <text evidence="2">The sequence shown here is derived from an EMBL/GenBank/DDBJ whole genome shotgun (WGS) entry which is preliminary data.</text>
</comment>
<feature type="transmembrane region" description="Helical" evidence="1">
    <location>
        <begin position="12"/>
        <end position="30"/>
    </location>
</feature>
<protein>
    <submittedName>
        <fullName evidence="2">Uncharacterized protein</fullName>
    </submittedName>
</protein>
<organism evidence="2">
    <name type="scientific">bioreactor metagenome</name>
    <dbReference type="NCBI Taxonomy" id="1076179"/>
    <lineage>
        <taxon>unclassified sequences</taxon>
        <taxon>metagenomes</taxon>
        <taxon>ecological metagenomes</taxon>
    </lineage>
</organism>
<sequence length="131" mass="14222">MPVEIADDFLNVLFAQTVLASVLFIAAAGVNHKDAGSAFGVFLINDDDAGRDASTIEEVGGQAYDTLNPLLFKNLLADGFLGIASEQNAVWHNDTCFAGQTQRFQNMEKPCIVAILFRRNSVVIESFVLII</sequence>
<evidence type="ECO:0000256" key="1">
    <source>
        <dbReference type="SAM" id="Phobius"/>
    </source>
</evidence>
<reference evidence="2" key="1">
    <citation type="submission" date="2019-08" db="EMBL/GenBank/DDBJ databases">
        <authorList>
            <person name="Kucharzyk K."/>
            <person name="Murdoch R.W."/>
            <person name="Higgins S."/>
            <person name="Loffler F."/>
        </authorList>
    </citation>
    <scope>NUCLEOTIDE SEQUENCE</scope>
</reference>
<name>A0A645AA69_9ZZZZ</name>
<gene>
    <name evidence="2" type="ORF">SDC9_94437</name>
</gene>
<proteinExistence type="predicted"/>
<dbReference type="AlphaFoldDB" id="A0A645AA69"/>
<evidence type="ECO:0000313" key="2">
    <source>
        <dbReference type="EMBL" id="MPM47723.1"/>
    </source>
</evidence>
<keyword evidence="1" id="KW-0812">Transmembrane</keyword>
<keyword evidence="1" id="KW-1133">Transmembrane helix</keyword>
<accession>A0A645AA69</accession>
<dbReference type="EMBL" id="VSSQ01011790">
    <property type="protein sequence ID" value="MPM47723.1"/>
    <property type="molecule type" value="Genomic_DNA"/>
</dbReference>